<accession>A0AAV7L946</accession>
<feature type="compositionally biased region" description="Polar residues" evidence="1">
    <location>
        <begin position="30"/>
        <end position="56"/>
    </location>
</feature>
<gene>
    <name evidence="2" type="ORF">NDU88_001206</name>
</gene>
<sequence length="187" mass="20477">MAKTEQRGTFYHLTSCRQLTISRTEEKTAVGQSNVGDSGVPETNKQTGSTSIQDPTDPTKAWVGPRATVGGESKAASEDKTFTRLPTKDSQGAEFGQTDPTSCEVEDLTYGQNIDIFSLLEVCKAGLHLTVQDKKDEDKTRVRGGSRGLSEPLRTGYVVLGHQKAYLLKGSRRVQQPCFLNEHEAQQ</sequence>
<dbReference type="AlphaFoldDB" id="A0AAV7L946"/>
<comment type="caution">
    <text evidence="2">The sequence shown here is derived from an EMBL/GenBank/DDBJ whole genome shotgun (WGS) entry which is preliminary data.</text>
</comment>
<protein>
    <submittedName>
        <fullName evidence="2">Uncharacterized protein</fullName>
    </submittedName>
</protein>
<evidence type="ECO:0000313" key="3">
    <source>
        <dbReference type="Proteomes" id="UP001066276"/>
    </source>
</evidence>
<dbReference type="Proteomes" id="UP001066276">
    <property type="component" value="Chromosome 11"/>
</dbReference>
<keyword evidence="3" id="KW-1185">Reference proteome</keyword>
<evidence type="ECO:0000256" key="1">
    <source>
        <dbReference type="SAM" id="MobiDB-lite"/>
    </source>
</evidence>
<feature type="region of interest" description="Disordered" evidence="1">
    <location>
        <begin position="24"/>
        <end position="101"/>
    </location>
</feature>
<name>A0AAV7L946_PLEWA</name>
<reference evidence="2" key="1">
    <citation type="journal article" date="2022" name="bioRxiv">
        <title>Sequencing and chromosome-scale assembly of the giantPleurodeles waltlgenome.</title>
        <authorList>
            <person name="Brown T."/>
            <person name="Elewa A."/>
            <person name="Iarovenko S."/>
            <person name="Subramanian E."/>
            <person name="Araus A.J."/>
            <person name="Petzold A."/>
            <person name="Susuki M."/>
            <person name="Suzuki K.-i.T."/>
            <person name="Hayashi T."/>
            <person name="Toyoda A."/>
            <person name="Oliveira C."/>
            <person name="Osipova E."/>
            <person name="Leigh N.D."/>
            <person name="Simon A."/>
            <person name="Yun M.H."/>
        </authorList>
    </citation>
    <scope>NUCLEOTIDE SEQUENCE</scope>
    <source>
        <strain evidence="2">20211129_DDA</strain>
        <tissue evidence="2">Liver</tissue>
    </source>
</reference>
<evidence type="ECO:0000313" key="2">
    <source>
        <dbReference type="EMBL" id="KAJ1088047.1"/>
    </source>
</evidence>
<proteinExistence type="predicted"/>
<dbReference type="EMBL" id="JANPWB010000015">
    <property type="protein sequence ID" value="KAJ1088047.1"/>
    <property type="molecule type" value="Genomic_DNA"/>
</dbReference>
<organism evidence="2 3">
    <name type="scientific">Pleurodeles waltl</name>
    <name type="common">Iberian ribbed newt</name>
    <dbReference type="NCBI Taxonomy" id="8319"/>
    <lineage>
        <taxon>Eukaryota</taxon>
        <taxon>Metazoa</taxon>
        <taxon>Chordata</taxon>
        <taxon>Craniata</taxon>
        <taxon>Vertebrata</taxon>
        <taxon>Euteleostomi</taxon>
        <taxon>Amphibia</taxon>
        <taxon>Batrachia</taxon>
        <taxon>Caudata</taxon>
        <taxon>Salamandroidea</taxon>
        <taxon>Salamandridae</taxon>
        <taxon>Pleurodelinae</taxon>
        <taxon>Pleurodeles</taxon>
    </lineage>
</organism>